<dbReference type="SUPFAM" id="SSF81296">
    <property type="entry name" value="E set domains"/>
    <property type="match status" value="22"/>
</dbReference>
<feature type="compositionally biased region" description="Low complexity" evidence="5">
    <location>
        <begin position="1208"/>
        <end position="1235"/>
    </location>
</feature>
<feature type="region of interest" description="Disordered" evidence="5">
    <location>
        <begin position="553"/>
        <end position="574"/>
    </location>
</feature>
<feature type="repeat" description="Filamin" evidence="4">
    <location>
        <begin position="872"/>
        <end position="976"/>
    </location>
</feature>
<feature type="repeat" description="Filamin" evidence="4">
    <location>
        <begin position="1826"/>
        <end position="1923"/>
    </location>
</feature>
<dbReference type="SMART" id="SM00557">
    <property type="entry name" value="IG_FLMN"/>
    <property type="match status" value="22"/>
</dbReference>
<feature type="region of interest" description="Disordered" evidence="5">
    <location>
        <begin position="1254"/>
        <end position="1308"/>
    </location>
</feature>
<dbReference type="FunFam" id="2.60.40.10:FF:000001">
    <property type="entry name" value="Filamin-C isoform b"/>
    <property type="match status" value="1"/>
</dbReference>
<dbReference type="FunFam" id="2.60.40.10:FF:000007">
    <property type="entry name" value="Filamin-B isoform C"/>
    <property type="match status" value="1"/>
</dbReference>
<sequence>MDSIIGEISKRPKLYEEGYVDSEDEEEMSQKERDLAEDAEWKIFQKNTFTRWANEHLKQAKTSVNDIQTDFSDGLRLISLVEVLSGQKFARVNKRPNFRTQKLENVTMVLKFLEEHEGLKLVNIDSTDIVDSRLKLILGLIWTLILHYSISLPMWEGEEELPQDDRGKGPTAKQRIVSWVNSKMPDLPVKNLTTDWNSGVAIGALVDACAPGLCPDWDSWGNRKPIENATEAMTAAEQWLDVPQLIRPEEMIDPKVDEKAMMTYLSQFPNAKLKEGAPLRPKINPARVRAYGPGLEPTGNTIGTPARFTVETFSAGRAALEVIVLSPSGESVPCEVIKNEDRNLTYSCSYVPKKEGQYRVIIKYSSKEIPNSPYMVEVQGAPGDPKKVKLSGPGIQENGANFVGRRTFFNAFTTEAGAGTLAVEITDPSGRKDTIKPRITRADEQSPYLIEYTPKIEGLHQVSVYFAGQQVPTTPLPVTVGPRETPKAAAEAAQQIAAALKSQRPAPSPAVAAAAMPVPPGAAASKQPVMQPVQPLQQTLPAQNAGMQNALQPGALGAPATAPNTAGSKPASNPGLAYATGRGVRPRGIRAQDTAVFQVHTEQAGEGNLAVNIKRPDGQPEPVKVTRVSDNLYECTYSPQRPGQYVLDVEYGDGHIRGSPFKVVVGPYVKSAIRAFGPGLHGGVVNRPNVFTVATNGSTGALGFLIEGPSDAKINCEDNGDGSVLVSYTVSQPGEYAVHITTDDEDITDSPFMANISSQIGIDIDKITVSGRGITPKPGNVVKGVPTEFVIDLGQALSQAQAVATQLKTSVQGLLKVECHDSFGEPVPVEIVPTTEGRFTCKYTARKVGVITVNMAIAGVGLRESGTRVPVDSDVALKNVKLFGPGLETAKVNQTTYFTVDLRDTFPTQEARLGAMKDVLVQITGEKGEVITPRLMDNGDGTWRVEYVTPEATSAICVSVLLAGQQVGQSPYCVPVTPGFDTSKITVTGLDSPVQANKPQQFKLITAGSGAPSHPEPDVVVKPVGSATRVPAKVTPIPEGYDVRYTPPSPGQYTVSADLAKYPIAGPYAVEVVPADQPIPSKGTKSAMKFQPKPTPGAPANPLLAAHNATLQKHPTLIKEPAPLYTGQLVPLEITSPQMAAPPKQAAALCPLQAAPLKSFEPAEMARKLAEVQTASPLQQPDGSGQVAAMNPAPIQATQAVSAQAGLPEQQLQQQQQQPQYGQVPVNQPVPAAVPTTQPSTQIPIAQNFQPIQESQKPANFPAAQSWYKPDPLLQGPGKPGIPRPPILPEEKEEAKSKSLWPQPRPDQPAGLVTAYGPGLEKAVATVSAEFTIDSSKTTPGKLGVVIEGPKQPQVDCQDNGDKTCRVTYIAPVPGTYKLNVLYNGEQHIQGSPFLVQVYPVGKMDLNTDKITAYGPGLSPDGVYMNCISKFIVDATEMDKVGSEEVTATLKAPDNRTYTCNVTNRHDGTYLVTYFGKMEGLHKIDVAYGGVPIPSSPFTVNMVPGFDASRVRAFGPGLEPSGPHLMPDVTTSFTVDMSNAGQGGLGLSIEGPADASINCVDNQDGTCTVEYTPKLAGVYDIKLTYNEVEIPSSPFRVRVQGGSDISKVKCYGPGLEPGKVRVACPAAFVVDSRLAGDVPLEATFTPRPGAASMPVSVHPVADQPGVYECSYVPQAEGPCQVAINCDGQPVVGSPFTIPVRPTQEPEKVRVSGAGLKGPVQASLPSTFTVDTREAGSGDLTVDLMDPVGHSLPISVVPITEEELKKASPYNLNDLVASKTPEELAHPPQDSGLVACTYEPFVVGEHKIHVMFAGTEIPESPFVFNSVPVGRADLCKIKDEVKPKVAVGDETGITVDTTNAGIGKLKCRVTQIVNGRATDLPVEMEDNKDGTVTAYYRPTEPATIQTELRFGGQLIPDGQITQKAVHPEEVDTISTPIEPTYQPLDFRLVVAGRQDQKISGFVIRPSGVHDKVDLKDNSDGTVLVNYQPKERGMHELHVNSLSDGPDGASMPLAGSPYKFFVDNLASGNISAYGPGLSHGVTGQPAEFTVAMKDVGAGGLSVAVEGPSKAEITCHDNGDGTCHVTYYPMAPGEYVIDLKFLDKNIPGSPFVAKITGEPKKRTLMNMSTANCVSFDVGIDDISLLTASVVSPSGREEPCALKNLPNNRMGISFTPKEYGEHFVNVFKAGQHIPKSPFRLNVSPEDVGDPSKVKVIWPQNVPIMANQRNEFVVDSKDAGFATLSLSIEGPSKAEIECVDNNDGTCTVAFYPTEPGVYMVNVKYADKHVPNSPFTINVGGDAPERRVQRIVRRREATDASQVGTRCGITMRLPNVDIRRLTTEVVSPSGRVLPCEIVSVNEGQFTIRFVPQEVGVHLVNVLERGVHIPNSPFQFTVGQPADGGASKVRVSGRGLEYGVVEERNEFSIYTREAGAGSLSIAIEGPSKAEIFFEDQRDGSCVVYYRVRKPGEYVCSIKFRDEHIPFSPFNIYVSDPKEAGRVSTYEIPVQYAAPGTVPEKDNVEIGRPVFFTVHCLESKQVLFASVETPSNKQEEATVHRLDGDQYVVRFVPHESGTHLISVFVVPELESHLGINAPSRQEIDGSPFRIVVGGQMADPSSVFAVGEGLSHGTVGNKNKFFVNTANAGSGVLSVLIDGPSKVQVTCEECEDGYEFAYLPTVPGEYKITIKYGGNFDIYGSPFYAKITGAPMGDMPEISSEQTSMTLKTATKTLQSQQYESLGMVYNPIPANVQCTGLGLKYAMVNKDNVFYVNTSEAGNDLLLAGMAGPKYPCDYFEINHIRDDQYKVTYRVKEKGKYLLVVKWGDEHVPGSPFVVEAGPGR</sequence>
<dbReference type="InterPro" id="IPR036872">
    <property type="entry name" value="CH_dom_sf"/>
</dbReference>
<dbReference type="GO" id="GO:0030036">
    <property type="term" value="P:actin cytoskeleton organization"/>
    <property type="evidence" value="ECO:0007669"/>
    <property type="project" value="InterPro"/>
</dbReference>
<dbReference type="Pfam" id="PF00307">
    <property type="entry name" value="CH"/>
    <property type="match status" value="2"/>
</dbReference>
<evidence type="ECO:0000256" key="2">
    <source>
        <dbReference type="ARBA" id="ARBA00022737"/>
    </source>
</evidence>
<dbReference type="PANTHER" id="PTHR38537:SF8">
    <property type="entry name" value="FILAMIN-A"/>
    <property type="match status" value="1"/>
</dbReference>
<feature type="repeat" description="Filamin" evidence="4">
    <location>
        <begin position="1941"/>
        <end position="2020"/>
    </location>
</feature>
<proteinExistence type="inferred from homology"/>
<feature type="domain" description="Calponin-homology (CH)" evidence="6">
    <location>
        <begin position="170"/>
        <end position="273"/>
    </location>
</feature>
<feature type="repeat" description="Filamin" evidence="4">
    <location>
        <begin position="1305"/>
        <end position="1398"/>
    </location>
</feature>
<dbReference type="PROSITE" id="PS00020">
    <property type="entry name" value="ACTININ_2"/>
    <property type="match status" value="1"/>
</dbReference>
<dbReference type="CDD" id="cd21311">
    <property type="entry name" value="CH_dFLNA-like_rpt1"/>
    <property type="match status" value="1"/>
</dbReference>
<feature type="compositionally biased region" description="Polar residues" evidence="5">
    <location>
        <begin position="562"/>
        <end position="571"/>
    </location>
</feature>
<organism evidence="7">
    <name type="scientific">Schistocephalus solidus</name>
    <name type="common">Tapeworm</name>
    <dbReference type="NCBI Taxonomy" id="70667"/>
    <lineage>
        <taxon>Eukaryota</taxon>
        <taxon>Metazoa</taxon>
        <taxon>Spiralia</taxon>
        <taxon>Lophotrochozoa</taxon>
        <taxon>Platyhelminthes</taxon>
        <taxon>Cestoda</taxon>
        <taxon>Eucestoda</taxon>
        <taxon>Diphyllobothriidea</taxon>
        <taxon>Diphyllobothriidae</taxon>
        <taxon>Schistocephalus</taxon>
    </lineage>
</organism>
<feature type="repeat" description="Filamin" evidence="4">
    <location>
        <begin position="759"/>
        <end position="871"/>
    </location>
</feature>
<feature type="repeat" description="Filamin" evidence="4">
    <location>
        <begin position="977"/>
        <end position="1072"/>
    </location>
</feature>
<dbReference type="PANTHER" id="PTHR38537">
    <property type="entry name" value="JITTERBUG, ISOFORM N"/>
    <property type="match status" value="1"/>
</dbReference>
<dbReference type="InterPro" id="IPR044801">
    <property type="entry name" value="Filamin"/>
</dbReference>
<feature type="repeat" description="Filamin" evidence="4">
    <location>
        <begin position="2487"/>
        <end position="2604"/>
    </location>
</feature>
<feature type="repeat" description="Filamin" evidence="4">
    <location>
        <begin position="2741"/>
        <end position="2830"/>
    </location>
</feature>
<gene>
    <name evidence="7" type="ORF">TR153372</name>
</gene>
<protein>
    <recommendedName>
        <fullName evidence="6">Calponin-homology (CH) domain-containing protein</fullName>
    </recommendedName>
</protein>
<dbReference type="EMBL" id="GEEE01007788">
    <property type="protein sequence ID" value="JAP55437.1"/>
    <property type="molecule type" value="Transcribed_RNA"/>
</dbReference>
<dbReference type="FunFam" id="1.10.418.10:FF:000006">
    <property type="entry name" value="Filamin-B isoform A"/>
    <property type="match status" value="1"/>
</dbReference>
<dbReference type="GO" id="GO:0051015">
    <property type="term" value="F:actin filament binding"/>
    <property type="evidence" value="ECO:0007669"/>
    <property type="project" value="InterPro"/>
</dbReference>
<comment type="similarity">
    <text evidence="1">Belongs to the filamin family.</text>
</comment>
<dbReference type="FunFam" id="2.60.40.10:FF:000096">
    <property type="entry name" value="filamin-C isoform X2"/>
    <property type="match status" value="1"/>
</dbReference>
<feature type="repeat" description="Filamin" evidence="4">
    <location>
        <begin position="1700"/>
        <end position="1825"/>
    </location>
</feature>
<accession>A0A0X3PZP8</accession>
<feature type="repeat" description="Filamin" evidence="4">
    <location>
        <begin position="2297"/>
        <end position="2391"/>
    </location>
</feature>
<dbReference type="FunFam" id="2.60.40.10:FF:000140">
    <property type="entry name" value="FiLamiN (Actin binding protein) homolog"/>
    <property type="match status" value="1"/>
</dbReference>
<feature type="domain" description="Calponin-homology (CH)" evidence="6">
    <location>
        <begin position="43"/>
        <end position="149"/>
    </location>
</feature>
<dbReference type="InterPro" id="IPR013783">
    <property type="entry name" value="Ig-like_fold"/>
</dbReference>
<dbReference type="InterPro" id="IPR017868">
    <property type="entry name" value="Filamin/ABP280_repeat-like"/>
</dbReference>
<dbReference type="PROSITE" id="PS50021">
    <property type="entry name" value="CH"/>
    <property type="match status" value="2"/>
</dbReference>
<dbReference type="PROSITE" id="PS00019">
    <property type="entry name" value="ACTININ_1"/>
    <property type="match status" value="1"/>
</dbReference>
<feature type="repeat" description="Filamin" evidence="4">
    <location>
        <begin position="380"/>
        <end position="480"/>
    </location>
</feature>
<dbReference type="Gene3D" id="1.10.418.10">
    <property type="entry name" value="Calponin-like domain"/>
    <property type="match status" value="2"/>
</dbReference>
<dbReference type="InterPro" id="IPR001589">
    <property type="entry name" value="Actinin_actin-bd_CS"/>
</dbReference>
<dbReference type="InterPro" id="IPR014756">
    <property type="entry name" value="Ig_E-set"/>
</dbReference>
<dbReference type="Pfam" id="PF00630">
    <property type="entry name" value="Filamin"/>
    <property type="match status" value="21"/>
</dbReference>
<evidence type="ECO:0000256" key="1">
    <source>
        <dbReference type="ARBA" id="ARBA00009238"/>
    </source>
</evidence>
<feature type="repeat" description="Filamin" evidence="4">
    <location>
        <begin position="2020"/>
        <end position="2112"/>
    </location>
</feature>
<dbReference type="SUPFAM" id="SSF47576">
    <property type="entry name" value="Calponin-homology domain, CH-domain"/>
    <property type="match status" value="1"/>
</dbReference>
<dbReference type="InterPro" id="IPR001715">
    <property type="entry name" value="CH_dom"/>
</dbReference>
<evidence type="ECO:0000256" key="4">
    <source>
        <dbReference type="PROSITE-ProRule" id="PRU00087"/>
    </source>
</evidence>
<feature type="repeat" description="Filamin" evidence="4">
    <location>
        <begin position="2394"/>
        <end position="2486"/>
    </location>
</feature>
<keyword evidence="3" id="KW-0009">Actin-binding</keyword>
<feature type="repeat" description="Filamin" evidence="4">
    <location>
        <begin position="2201"/>
        <end position="2293"/>
    </location>
</feature>
<dbReference type="SMART" id="SM00033">
    <property type="entry name" value="CH"/>
    <property type="match status" value="2"/>
</dbReference>
<feature type="repeat" description="Filamin" evidence="4">
    <location>
        <begin position="2606"/>
        <end position="2698"/>
    </location>
</feature>
<feature type="repeat" description="Filamin" evidence="4">
    <location>
        <begin position="280"/>
        <end position="378"/>
    </location>
</feature>
<dbReference type="Gene3D" id="2.60.40.10">
    <property type="entry name" value="Immunoglobulins"/>
    <property type="match status" value="22"/>
</dbReference>
<reference evidence="7" key="1">
    <citation type="submission" date="2016-01" db="EMBL/GenBank/DDBJ databases">
        <title>Reference transcriptome for the parasite Schistocephalus solidus: insights into the molecular evolution of parasitism.</title>
        <authorList>
            <person name="Hebert F.O."/>
            <person name="Grambauer S."/>
            <person name="Barber I."/>
            <person name="Landry C.R."/>
            <person name="Aubin-Horth N."/>
        </authorList>
    </citation>
    <scope>NUCLEOTIDE SEQUENCE</scope>
</reference>
<keyword evidence="2" id="KW-0677">Repeat</keyword>
<evidence type="ECO:0000313" key="7">
    <source>
        <dbReference type="EMBL" id="JAP55437.1"/>
    </source>
</evidence>
<feature type="repeat" description="Filamin" evidence="4">
    <location>
        <begin position="1503"/>
        <end position="1599"/>
    </location>
</feature>
<feature type="region of interest" description="Disordered" evidence="5">
    <location>
        <begin position="1201"/>
        <end position="1239"/>
    </location>
</feature>
<feature type="repeat" description="Filamin" evidence="4">
    <location>
        <begin position="1600"/>
        <end position="1699"/>
    </location>
</feature>
<dbReference type="InterPro" id="IPR001298">
    <property type="entry name" value="Filamin/ABP280_rpt"/>
</dbReference>
<feature type="repeat" description="Filamin" evidence="4">
    <location>
        <begin position="671"/>
        <end position="756"/>
    </location>
</feature>
<evidence type="ECO:0000256" key="5">
    <source>
        <dbReference type="SAM" id="MobiDB-lite"/>
    </source>
</evidence>
<name>A0A0X3PZP8_SCHSO</name>
<dbReference type="PROSITE" id="PS50194">
    <property type="entry name" value="FILAMIN_REPEAT"/>
    <property type="match status" value="22"/>
</dbReference>
<evidence type="ECO:0000256" key="3">
    <source>
        <dbReference type="ARBA" id="ARBA00023203"/>
    </source>
</evidence>
<feature type="repeat" description="Filamin" evidence="4">
    <location>
        <begin position="569"/>
        <end position="665"/>
    </location>
</feature>
<feature type="repeat" description="Filamin" evidence="4">
    <location>
        <begin position="2110"/>
        <end position="2198"/>
    </location>
</feature>
<evidence type="ECO:0000259" key="6">
    <source>
        <dbReference type="PROSITE" id="PS50021"/>
    </source>
</evidence>
<feature type="repeat" description="Filamin" evidence="4">
    <location>
        <begin position="1403"/>
        <end position="1502"/>
    </location>
</feature>